<reference evidence="2" key="1">
    <citation type="submission" date="2015-10" db="EMBL/GenBank/DDBJ databases">
        <authorList>
            <person name="Turner D."/>
        </authorList>
    </citation>
    <scope>NUCLEOTIDE SEQUENCE [LARGE SCALE GENOMIC DNA]</scope>
</reference>
<keyword evidence="2" id="KW-1185">Reference proteome</keyword>
<organism evidence="1 2">
    <name type="scientific">Acinetobacter phage Loki</name>
    <dbReference type="NCBI Taxonomy" id="1970374"/>
    <lineage>
        <taxon>Viruses</taxon>
        <taxon>Duplodnaviria</taxon>
        <taxon>Heunggongvirae</taxon>
        <taxon>Uroviricota</taxon>
        <taxon>Caudoviricetes</taxon>
        <taxon>Lokivirus</taxon>
        <taxon>Lokivirus loki</taxon>
    </lineage>
</organism>
<dbReference type="Proteomes" id="UP000271981">
    <property type="component" value="Genome"/>
</dbReference>
<evidence type="ECO:0000313" key="2">
    <source>
        <dbReference type="Proteomes" id="UP000271981"/>
    </source>
</evidence>
<evidence type="ECO:0000313" key="1">
    <source>
        <dbReference type="EMBL" id="CUS06505.1"/>
    </source>
</evidence>
<name>A0A0P1KLG1_9CAUD</name>
<dbReference type="RefSeq" id="YP_009626229.1">
    <property type="nucleotide sequence ID" value="NC_042137.1"/>
</dbReference>
<accession>A0A0P1KLG1</accession>
<sequence length="94" mass="10891">MGHYKITVSHTVENEAEETAVDYQVIMVGYCGNDGGQSDIEGETEYYIDDEQVEDFDTLPAEVKALLWDMELHDYAKGDYHVKHEEPQPYNEWD</sequence>
<gene>
    <name evidence="1" type="primary">LOKI_44</name>
</gene>
<protein>
    <submittedName>
        <fullName evidence="1">Uncharacterized protein</fullName>
    </submittedName>
</protein>
<dbReference type="GeneID" id="40103130"/>
<dbReference type="OrthoDB" id="39925at10239"/>
<proteinExistence type="predicted"/>
<dbReference type="KEGG" id="vg:40103130"/>
<dbReference type="EMBL" id="LN890663">
    <property type="protein sequence ID" value="CUS06505.1"/>
    <property type="molecule type" value="Genomic_DNA"/>
</dbReference>